<dbReference type="AlphaFoldDB" id="A0A9X2ECV5"/>
<sequence>MIDPPKGVLVELEGCDGEWWPLSGEGQWDRGACLADEDEGTDFDGMYDAPFTAIYNSTAFQIGAEFGGIREEKYDFILAVHLLGTKQMPWRYVDSAFRKSLSPKRDARLWVTTDDSRRHLPVRLGAKPKIKAVNDPDAEQYGLLLLPLVGAYPRWIEEPAKSTFVTQTDTTGGGTETGYVTVSNPLPEDYEIWLQWRIQASNAGMVVTLPDFSWGNDEFERASLDAARKIQLAPLLAGEHLLIDTDKMALNGQFNSSLDTEFYQRMGGIRFVYHLPGNTPPTQVPITVTKAPIGTGIQVVCPRPWPRPWGLE</sequence>
<organism evidence="1 2">
    <name type="scientific">Nocardia pulmonis</name>
    <dbReference type="NCBI Taxonomy" id="2951408"/>
    <lineage>
        <taxon>Bacteria</taxon>
        <taxon>Bacillati</taxon>
        <taxon>Actinomycetota</taxon>
        <taxon>Actinomycetes</taxon>
        <taxon>Mycobacteriales</taxon>
        <taxon>Nocardiaceae</taxon>
        <taxon>Nocardia</taxon>
    </lineage>
</organism>
<protein>
    <submittedName>
        <fullName evidence="1">Phage tail protein</fullName>
    </submittedName>
</protein>
<dbReference type="Proteomes" id="UP001139157">
    <property type="component" value="Unassembled WGS sequence"/>
</dbReference>
<reference evidence="1" key="1">
    <citation type="submission" date="2022-06" db="EMBL/GenBank/DDBJ databases">
        <title>Novel species in genus nocardia.</title>
        <authorList>
            <person name="Li F."/>
        </authorList>
    </citation>
    <scope>NUCLEOTIDE SEQUENCE</scope>
    <source>
        <strain evidence="1">CDC141</strain>
    </source>
</reference>
<proteinExistence type="predicted"/>
<gene>
    <name evidence="1" type="ORF">NDR86_31535</name>
</gene>
<evidence type="ECO:0000313" key="1">
    <source>
        <dbReference type="EMBL" id="MCM6778026.1"/>
    </source>
</evidence>
<dbReference type="RefSeq" id="WP_251917482.1">
    <property type="nucleotide sequence ID" value="NZ_JAMRXG010000018.1"/>
</dbReference>
<accession>A0A9X2ECV5</accession>
<evidence type="ECO:0000313" key="2">
    <source>
        <dbReference type="Proteomes" id="UP001139157"/>
    </source>
</evidence>
<name>A0A9X2ECV5_9NOCA</name>
<dbReference type="EMBL" id="JAMRXG010000018">
    <property type="protein sequence ID" value="MCM6778026.1"/>
    <property type="molecule type" value="Genomic_DNA"/>
</dbReference>
<comment type="caution">
    <text evidence="1">The sequence shown here is derived from an EMBL/GenBank/DDBJ whole genome shotgun (WGS) entry which is preliminary data.</text>
</comment>
<keyword evidence="2" id="KW-1185">Reference proteome</keyword>